<dbReference type="Pfam" id="PF11577">
    <property type="entry name" value="NEMO"/>
    <property type="match status" value="1"/>
</dbReference>
<dbReference type="Pfam" id="PF18414">
    <property type="entry name" value="zf_C2H2_10"/>
    <property type="match status" value="1"/>
</dbReference>
<feature type="compositionally biased region" description="Basic and acidic residues" evidence="9">
    <location>
        <begin position="8"/>
        <end position="26"/>
    </location>
</feature>
<evidence type="ECO:0000256" key="3">
    <source>
        <dbReference type="ARBA" id="ARBA00022723"/>
    </source>
</evidence>
<feature type="compositionally biased region" description="Basic and acidic residues" evidence="9">
    <location>
        <begin position="410"/>
        <end position="421"/>
    </location>
</feature>
<feature type="coiled-coil region" evidence="8">
    <location>
        <begin position="108"/>
        <end position="135"/>
    </location>
</feature>
<feature type="domain" description="CCHC NOA-type" evidence="10">
    <location>
        <begin position="652"/>
        <end position="682"/>
    </location>
</feature>
<dbReference type="GO" id="GO:0043122">
    <property type="term" value="P:regulation of canonical NF-kappaB signal transduction"/>
    <property type="evidence" value="ECO:0007669"/>
    <property type="project" value="TreeGrafter"/>
</dbReference>
<dbReference type="GO" id="GO:0005634">
    <property type="term" value="C:nucleus"/>
    <property type="evidence" value="ECO:0007669"/>
    <property type="project" value="TreeGrafter"/>
</dbReference>
<dbReference type="RefSeq" id="XP_023660665.1">
    <property type="nucleotide sequence ID" value="XM_023804897.2"/>
</dbReference>
<dbReference type="RefSeq" id="XP_023660660.1">
    <property type="nucleotide sequence ID" value="XM_023804892.2"/>
</dbReference>
<dbReference type="PANTHER" id="PTHR31553:SF1">
    <property type="entry name" value="NF-KAPPA-B ESSENTIAL MODULATOR"/>
    <property type="match status" value="1"/>
</dbReference>
<proteinExistence type="predicted"/>
<dbReference type="GO" id="GO:0070530">
    <property type="term" value="F:K63-linked polyubiquitin modification-dependent protein binding"/>
    <property type="evidence" value="ECO:0007669"/>
    <property type="project" value="InterPro"/>
</dbReference>
<dbReference type="Pfam" id="PF16516">
    <property type="entry name" value="CC2-LZ"/>
    <property type="match status" value="1"/>
</dbReference>
<keyword evidence="12" id="KW-1185">Reference proteome</keyword>
<keyword evidence="6 8" id="KW-0175">Coiled coil</keyword>
<keyword evidence="3" id="KW-0479">Metal-binding</keyword>
<dbReference type="GeneTree" id="ENSGT00530000063808"/>
<reference evidence="11" key="1">
    <citation type="submission" date="2025-08" db="UniProtKB">
        <authorList>
            <consortium name="Ensembl"/>
        </authorList>
    </citation>
    <scope>IDENTIFICATION</scope>
</reference>
<dbReference type="InterPro" id="IPR034735">
    <property type="entry name" value="NEMO_ZF"/>
</dbReference>
<dbReference type="Gene3D" id="1.20.5.390">
    <property type="entry name" value="L1 transposable element, trimerization domain"/>
    <property type="match status" value="2"/>
</dbReference>
<evidence type="ECO:0000256" key="2">
    <source>
        <dbReference type="ARBA" id="ARBA00022490"/>
    </source>
</evidence>
<dbReference type="RefSeq" id="XP_023660663.1">
    <property type="nucleotide sequence ID" value="XM_023804895.2"/>
</dbReference>
<evidence type="ECO:0000256" key="8">
    <source>
        <dbReference type="SAM" id="Coils"/>
    </source>
</evidence>
<dbReference type="GO" id="GO:0008270">
    <property type="term" value="F:zinc ion binding"/>
    <property type="evidence" value="ECO:0007669"/>
    <property type="project" value="UniProtKB-KW"/>
</dbReference>
<evidence type="ECO:0000256" key="7">
    <source>
        <dbReference type="PROSITE-ProRule" id="PRU01142"/>
    </source>
</evidence>
<dbReference type="InterPro" id="IPR032419">
    <property type="entry name" value="CC2-LZ_dom"/>
</dbReference>
<organism evidence="11 12">
    <name type="scientific">Paramormyrops kingsleyae</name>
    <dbReference type="NCBI Taxonomy" id="1676925"/>
    <lineage>
        <taxon>Eukaryota</taxon>
        <taxon>Metazoa</taxon>
        <taxon>Chordata</taxon>
        <taxon>Craniata</taxon>
        <taxon>Vertebrata</taxon>
        <taxon>Euteleostomi</taxon>
        <taxon>Actinopterygii</taxon>
        <taxon>Neopterygii</taxon>
        <taxon>Teleostei</taxon>
        <taxon>Osteoglossocephala</taxon>
        <taxon>Osteoglossomorpha</taxon>
        <taxon>Osteoglossiformes</taxon>
        <taxon>Mormyridae</taxon>
        <taxon>Paramormyrops</taxon>
    </lineage>
</organism>
<accession>A0A3B3SVV7</accession>
<feature type="compositionally biased region" description="Basic and acidic residues" evidence="9">
    <location>
        <begin position="428"/>
        <end position="445"/>
    </location>
</feature>
<dbReference type="RefSeq" id="XP_023660659.1">
    <property type="nucleotide sequence ID" value="XM_023804891.2"/>
</dbReference>
<evidence type="ECO:0000256" key="6">
    <source>
        <dbReference type="ARBA" id="ARBA00023054"/>
    </source>
</evidence>
<dbReference type="Gene3D" id="1.20.5.990">
    <property type="entry name" value="Nemo cc2-lz domain - 1d5 darpin complex"/>
    <property type="match status" value="1"/>
</dbReference>
<reference evidence="11" key="2">
    <citation type="submission" date="2025-09" db="UniProtKB">
        <authorList>
            <consortium name="Ensembl"/>
        </authorList>
    </citation>
    <scope>IDENTIFICATION</scope>
</reference>
<dbReference type="Ensembl" id="ENSPKIT00000015172.1">
    <property type="protein sequence ID" value="ENSPKIP00000034266.1"/>
    <property type="gene ID" value="ENSPKIG00000013666.1"/>
</dbReference>
<evidence type="ECO:0000313" key="12">
    <source>
        <dbReference type="Proteomes" id="UP000261540"/>
    </source>
</evidence>
<dbReference type="Proteomes" id="UP000261540">
    <property type="component" value="Unplaced"/>
</dbReference>
<dbReference type="RefSeq" id="XP_023660662.1">
    <property type="nucleotide sequence ID" value="XM_023804894.2"/>
</dbReference>
<evidence type="ECO:0000313" key="11">
    <source>
        <dbReference type="Ensembl" id="ENSPKIP00000034266.1"/>
    </source>
</evidence>
<dbReference type="GO" id="GO:0005737">
    <property type="term" value="C:cytoplasm"/>
    <property type="evidence" value="ECO:0007669"/>
    <property type="project" value="UniProtKB-SubCell"/>
</dbReference>
<feature type="region of interest" description="Disordered" evidence="9">
    <location>
        <begin position="410"/>
        <end position="445"/>
    </location>
</feature>
<dbReference type="InterPro" id="IPR051301">
    <property type="entry name" value="Optineurin/NFkB_EssMod"/>
</dbReference>
<evidence type="ECO:0000259" key="10">
    <source>
        <dbReference type="PROSITE" id="PS51801"/>
    </source>
</evidence>
<dbReference type="CDD" id="cd09803">
    <property type="entry name" value="UBAN"/>
    <property type="match status" value="1"/>
</dbReference>
<dbReference type="AlphaFoldDB" id="A0A3B3SVV7"/>
<protein>
    <submittedName>
        <fullName evidence="11">Optineurin</fullName>
    </submittedName>
</protein>
<dbReference type="OrthoDB" id="6343844at2759"/>
<dbReference type="STRING" id="1676925.ENSPKIP00000034266"/>
<dbReference type="RefSeq" id="XP_023660661.1">
    <property type="nucleotide sequence ID" value="XM_023804893.1"/>
</dbReference>
<dbReference type="PANTHER" id="PTHR31553">
    <property type="entry name" value="NF-KAPPA-B ESSENTIAL MODULATOR"/>
    <property type="match status" value="1"/>
</dbReference>
<dbReference type="GeneID" id="111840256"/>
<evidence type="ECO:0000256" key="5">
    <source>
        <dbReference type="ARBA" id="ARBA00022833"/>
    </source>
</evidence>
<feature type="coiled-coil region" evidence="8">
    <location>
        <begin position="180"/>
        <end position="207"/>
    </location>
</feature>
<keyword evidence="4 7" id="KW-0863">Zinc-finger</keyword>
<sequence length="682" mass="80068">MTSVYQKSDSDPPQVHEKGPEGDHSLQEETLQQMRILIKENMDMKDALKQNSFSMKERLEELLAWKERQVLEKELLEGKLMETMRHVEALTKINKEQQRAAVAENSAVENLKVLMAKLKAEKTDLVAMNSELELKLSQRFPEDFVAVQFAERAEINRAHDLLISQEDSPFCTMKHEERTVSRLLQSLKMETEKVEKLQHKLQAVRNRMIELESWTHLKGKNETQKSQCMEDNEHCCRSNASTNMDGQIQYEPSVTGDGSSTEMESLKVQAQTLVKDLHSLQSKLEDSEDMKKSLHDKCRDIEGERMQLRAQLVERQRWYEKTVSQLEEKQQENKKLIAHMEEKQQENNMLRAQLAEKRQGNKKMESQMEVKQWQYEKMESQLEEKQQQHEKMELRLEEKQQENKKLKMQLEKTQQENKKMESQLAENQQEKEKMESQLEEKQQENKKLKAQLEEKWLENTKMKLQLEEKQQENEMLKKQLDNMSSCMKTVQNNAEEGRRNLAQLKDAHDQLYEEYMGMQKQIRETKEEMNGLNDRLGAAEEALATKQQKIDEMKQEIFKKEAELETVSVFKAQAEVYSSDFYAEREAREKIHEEKERLAEELNNIMKENLQLQEQIECLGRQTVTKLQLRHGSVPCEASPPGGNVSPAVNHELDIAEFHCPKCNDILPDMDSLQIHIMECIT</sequence>
<evidence type="ECO:0000256" key="9">
    <source>
        <dbReference type="SAM" id="MobiDB-lite"/>
    </source>
</evidence>
<keyword evidence="5" id="KW-0862">Zinc</keyword>
<evidence type="ECO:0000256" key="1">
    <source>
        <dbReference type="ARBA" id="ARBA00004496"/>
    </source>
</evidence>
<dbReference type="PROSITE" id="PS51801">
    <property type="entry name" value="ZF_CCHC_NOA"/>
    <property type="match status" value="1"/>
</dbReference>
<dbReference type="InterPro" id="IPR021063">
    <property type="entry name" value="NEMO_N"/>
</dbReference>
<keyword evidence="2" id="KW-0963">Cytoplasm</keyword>
<evidence type="ECO:0000256" key="4">
    <source>
        <dbReference type="ARBA" id="ARBA00022771"/>
    </source>
</evidence>
<feature type="region of interest" description="Disordered" evidence="9">
    <location>
        <begin position="1"/>
        <end position="26"/>
    </location>
</feature>
<comment type="subcellular location">
    <subcellularLocation>
        <location evidence="1">Cytoplasm</location>
    </subcellularLocation>
</comment>
<name>A0A3B3SVV7_9TELE</name>